<feature type="domain" description="Serine aminopeptidase S33" evidence="1">
    <location>
        <begin position="1"/>
        <end position="69"/>
    </location>
</feature>
<dbReference type="Gene3D" id="3.40.50.1820">
    <property type="entry name" value="alpha/beta hydrolase"/>
    <property type="match status" value="1"/>
</dbReference>
<dbReference type="EMBL" id="BEZZ01000716">
    <property type="protein sequence ID" value="GCC35562.1"/>
    <property type="molecule type" value="Genomic_DNA"/>
</dbReference>
<accession>A0A401SYT0</accession>
<proteinExistence type="predicted"/>
<reference evidence="2 3" key="1">
    <citation type="journal article" date="2018" name="Nat. Ecol. Evol.">
        <title>Shark genomes provide insights into elasmobranch evolution and the origin of vertebrates.</title>
        <authorList>
            <person name="Hara Y"/>
            <person name="Yamaguchi K"/>
            <person name="Onimaru K"/>
            <person name="Kadota M"/>
            <person name="Koyanagi M"/>
            <person name="Keeley SD"/>
            <person name="Tatsumi K"/>
            <person name="Tanaka K"/>
            <person name="Motone F"/>
            <person name="Kageyama Y"/>
            <person name="Nozu R"/>
            <person name="Adachi N"/>
            <person name="Nishimura O"/>
            <person name="Nakagawa R"/>
            <person name="Tanegashima C"/>
            <person name="Kiyatake I"/>
            <person name="Matsumoto R"/>
            <person name="Murakumo K"/>
            <person name="Nishida K"/>
            <person name="Terakita A"/>
            <person name="Kuratani S"/>
            <person name="Sato K"/>
            <person name="Hyodo S Kuraku.S."/>
        </authorList>
    </citation>
    <scope>NUCLEOTIDE SEQUENCE [LARGE SCALE GENOMIC DNA]</scope>
</reference>
<dbReference type="OrthoDB" id="2498029at2759"/>
<dbReference type="STRING" id="137246.A0A401SYT0"/>
<dbReference type="InterPro" id="IPR029058">
    <property type="entry name" value="AB_hydrolase_fold"/>
</dbReference>
<sequence>MGALIATYVFYDRPLDIAGLIFIAPLVLMNPESATRGKMLFSKMVNHLLPNAPLGYIDPQATSRDEAQVFNDCYHELQNELPEVAAEVMLLIDNWLEARLPK</sequence>
<dbReference type="SUPFAM" id="SSF53474">
    <property type="entry name" value="alpha/beta-Hydrolases"/>
    <property type="match status" value="1"/>
</dbReference>
<evidence type="ECO:0000313" key="2">
    <source>
        <dbReference type="EMBL" id="GCC35562.1"/>
    </source>
</evidence>
<evidence type="ECO:0000259" key="1">
    <source>
        <dbReference type="Pfam" id="PF12146"/>
    </source>
</evidence>
<gene>
    <name evidence="2" type="ORF">chiPu_0014047</name>
</gene>
<organism evidence="2 3">
    <name type="scientific">Chiloscyllium punctatum</name>
    <name type="common">Brownbanded bambooshark</name>
    <name type="synonym">Hemiscyllium punctatum</name>
    <dbReference type="NCBI Taxonomy" id="137246"/>
    <lineage>
        <taxon>Eukaryota</taxon>
        <taxon>Metazoa</taxon>
        <taxon>Chordata</taxon>
        <taxon>Craniata</taxon>
        <taxon>Vertebrata</taxon>
        <taxon>Chondrichthyes</taxon>
        <taxon>Elasmobranchii</taxon>
        <taxon>Galeomorphii</taxon>
        <taxon>Galeoidea</taxon>
        <taxon>Orectolobiformes</taxon>
        <taxon>Hemiscylliidae</taxon>
        <taxon>Chiloscyllium</taxon>
    </lineage>
</organism>
<dbReference type="Proteomes" id="UP000287033">
    <property type="component" value="Unassembled WGS sequence"/>
</dbReference>
<protein>
    <recommendedName>
        <fullName evidence="1">Serine aminopeptidase S33 domain-containing protein</fullName>
    </recommendedName>
</protein>
<evidence type="ECO:0000313" key="3">
    <source>
        <dbReference type="Proteomes" id="UP000287033"/>
    </source>
</evidence>
<dbReference type="AlphaFoldDB" id="A0A401SYT0"/>
<name>A0A401SYT0_CHIPU</name>
<comment type="caution">
    <text evidence="2">The sequence shown here is derived from an EMBL/GenBank/DDBJ whole genome shotgun (WGS) entry which is preliminary data.</text>
</comment>
<dbReference type="InterPro" id="IPR022742">
    <property type="entry name" value="Hydrolase_4"/>
</dbReference>
<keyword evidence="3" id="KW-1185">Reference proteome</keyword>
<dbReference type="Pfam" id="PF12146">
    <property type="entry name" value="Hydrolase_4"/>
    <property type="match status" value="1"/>
</dbReference>